<dbReference type="RefSeq" id="WP_092468772.1">
    <property type="nucleotide sequence ID" value="NZ_FOOX01000002.1"/>
</dbReference>
<dbReference type="EMBL" id="FOOX01000002">
    <property type="protein sequence ID" value="SFG11032.1"/>
    <property type="molecule type" value="Genomic_DNA"/>
</dbReference>
<gene>
    <name evidence="1" type="ORF">SAMN05660649_00711</name>
</gene>
<protein>
    <submittedName>
        <fullName evidence="1">Uncharacterized protein</fullName>
    </submittedName>
</protein>
<dbReference type="STRING" id="341036.SAMN05660649_00711"/>
<accession>A0A1I2P498</accession>
<evidence type="ECO:0000313" key="2">
    <source>
        <dbReference type="Proteomes" id="UP000199337"/>
    </source>
</evidence>
<reference evidence="2" key="1">
    <citation type="submission" date="2016-10" db="EMBL/GenBank/DDBJ databases">
        <authorList>
            <person name="Varghese N."/>
            <person name="Submissions S."/>
        </authorList>
    </citation>
    <scope>NUCLEOTIDE SEQUENCE [LARGE SCALE GENOMIC DNA]</scope>
    <source>
        <strain evidence="2">DSM 17038</strain>
    </source>
</reference>
<dbReference type="Proteomes" id="UP000199337">
    <property type="component" value="Unassembled WGS sequence"/>
</dbReference>
<keyword evidence="2" id="KW-1185">Reference proteome</keyword>
<proteinExistence type="predicted"/>
<organism evidence="1 2">
    <name type="scientific">Desulfotruncus arcticus DSM 17038</name>
    <dbReference type="NCBI Taxonomy" id="1121424"/>
    <lineage>
        <taxon>Bacteria</taxon>
        <taxon>Bacillati</taxon>
        <taxon>Bacillota</taxon>
        <taxon>Clostridia</taxon>
        <taxon>Eubacteriales</taxon>
        <taxon>Desulfallaceae</taxon>
        <taxon>Desulfotruncus</taxon>
    </lineage>
</organism>
<dbReference type="AlphaFoldDB" id="A0A1I2P498"/>
<name>A0A1I2P498_9FIRM</name>
<sequence>MKYCHMRVRLEDLHPNFKKRQLSMRLGTHPERIFLLYKEIYSREEGLEVIQKPEEYLNDGFPGVTFYQG</sequence>
<evidence type="ECO:0000313" key="1">
    <source>
        <dbReference type="EMBL" id="SFG11032.1"/>
    </source>
</evidence>